<dbReference type="Proteomes" id="UP001147746">
    <property type="component" value="Unassembled WGS sequence"/>
</dbReference>
<comment type="caution">
    <text evidence="1">The sequence shown here is derived from an EMBL/GenBank/DDBJ whole genome shotgun (WGS) entry which is preliminary data.</text>
</comment>
<dbReference type="AlphaFoldDB" id="A0A9W9PVQ2"/>
<reference evidence="1" key="1">
    <citation type="submission" date="2022-12" db="EMBL/GenBank/DDBJ databases">
        <authorList>
            <person name="Petersen C."/>
        </authorList>
    </citation>
    <scope>NUCLEOTIDE SEQUENCE</scope>
    <source>
        <strain evidence="1">IBT 21472</strain>
    </source>
</reference>
<accession>A0A9W9PVQ2</accession>
<dbReference type="OrthoDB" id="5201563at2759"/>
<organism evidence="1 2">
    <name type="scientific">Penicillium atrosanguineum</name>
    <dbReference type="NCBI Taxonomy" id="1132637"/>
    <lineage>
        <taxon>Eukaryota</taxon>
        <taxon>Fungi</taxon>
        <taxon>Dikarya</taxon>
        <taxon>Ascomycota</taxon>
        <taxon>Pezizomycotina</taxon>
        <taxon>Eurotiomycetes</taxon>
        <taxon>Eurotiomycetidae</taxon>
        <taxon>Eurotiales</taxon>
        <taxon>Aspergillaceae</taxon>
        <taxon>Penicillium</taxon>
    </lineage>
</organism>
<keyword evidence="2" id="KW-1185">Reference proteome</keyword>
<sequence length="118" mass="13160">MSITTTETRTSISVLADYEIHHSGAAEDVPGPSATLLTPSFVEPASWPTHHRRIPPYRPVNYNLDFDERPIGSSPGESVFIFVMMHGVWLNASVAKLWRKTGGKLNEGMFQYKVGGEW</sequence>
<evidence type="ECO:0000313" key="1">
    <source>
        <dbReference type="EMBL" id="KAJ5315371.1"/>
    </source>
</evidence>
<gene>
    <name evidence="1" type="ORF">N7476_005678</name>
</gene>
<protein>
    <submittedName>
        <fullName evidence="1">Uncharacterized protein</fullName>
    </submittedName>
</protein>
<reference evidence="1" key="2">
    <citation type="journal article" date="2023" name="IMA Fungus">
        <title>Comparative genomic study of the Penicillium genus elucidates a diverse pangenome and 15 lateral gene transfer events.</title>
        <authorList>
            <person name="Petersen C."/>
            <person name="Sorensen T."/>
            <person name="Nielsen M.R."/>
            <person name="Sondergaard T.E."/>
            <person name="Sorensen J.L."/>
            <person name="Fitzpatrick D.A."/>
            <person name="Frisvad J.C."/>
            <person name="Nielsen K.L."/>
        </authorList>
    </citation>
    <scope>NUCLEOTIDE SEQUENCE</scope>
    <source>
        <strain evidence="1">IBT 21472</strain>
    </source>
</reference>
<proteinExistence type="predicted"/>
<dbReference type="EMBL" id="JAPZBO010000005">
    <property type="protein sequence ID" value="KAJ5315371.1"/>
    <property type="molecule type" value="Genomic_DNA"/>
</dbReference>
<name>A0A9W9PVQ2_9EURO</name>
<evidence type="ECO:0000313" key="2">
    <source>
        <dbReference type="Proteomes" id="UP001147746"/>
    </source>
</evidence>